<comment type="caution">
    <text evidence="1">The sequence shown here is derived from an EMBL/GenBank/DDBJ whole genome shotgun (WGS) entry which is preliminary data.</text>
</comment>
<evidence type="ECO:0000313" key="1">
    <source>
        <dbReference type="EMBL" id="EQB09691.1"/>
    </source>
</evidence>
<evidence type="ECO:0000313" key="2">
    <source>
        <dbReference type="Proteomes" id="UP000015527"/>
    </source>
</evidence>
<gene>
    <name evidence="1" type="ORF">L284_18995</name>
</gene>
<dbReference type="PATRIC" id="fig|1096930.3.peg.3746"/>
<reference evidence="1 2" key="1">
    <citation type="journal article" date="2013" name="Genome Announc.">
        <title>Genome Sequence of Novosphingobium lindaniclasticum LE124T, Isolated from a Hexachlorocyclohexane Dumpsite.</title>
        <authorList>
            <person name="Saxena A."/>
            <person name="Nayyar N."/>
            <person name="Sangwan N."/>
            <person name="Kumari R."/>
            <person name="Khurana J.P."/>
            <person name="Lal R."/>
        </authorList>
    </citation>
    <scope>NUCLEOTIDE SEQUENCE [LARGE SCALE GENOMIC DNA]</scope>
    <source>
        <strain evidence="1 2">LE124</strain>
    </source>
</reference>
<dbReference type="AlphaFoldDB" id="T0H098"/>
<dbReference type="Proteomes" id="UP000015527">
    <property type="component" value="Unassembled WGS sequence"/>
</dbReference>
<protein>
    <submittedName>
        <fullName evidence="1">Uncharacterized protein</fullName>
    </submittedName>
</protein>
<sequence>MYQIIGLQRDQKRVLVATPKNAEMALNSFRAAQNLFPRVVVLTPEGVEISGFELSRRYHEEERDRYD</sequence>
<organism evidence="1 2">
    <name type="scientific">Novosphingobium lindaniclasticum LE124</name>
    <dbReference type="NCBI Taxonomy" id="1096930"/>
    <lineage>
        <taxon>Bacteria</taxon>
        <taxon>Pseudomonadati</taxon>
        <taxon>Pseudomonadota</taxon>
        <taxon>Alphaproteobacteria</taxon>
        <taxon>Sphingomonadales</taxon>
        <taxon>Sphingomonadaceae</taxon>
        <taxon>Novosphingobium</taxon>
    </lineage>
</organism>
<accession>T0H098</accession>
<keyword evidence="2" id="KW-1185">Reference proteome</keyword>
<proteinExistence type="predicted"/>
<dbReference type="EMBL" id="ATHL01000127">
    <property type="protein sequence ID" value="EQB09691.1"/>
    <property type="molecule type" value="Genomic_DNA"/>
</dbReference>
<name>T0H098_9SPHN</name>
<dbReference type="RefSeq" id="WP_021235548.1">
    <property type="nucleotide sequence ID" value="NZ_ATHL01000127.1"/>
</dbReference>